<sequence>MYIHEMIQETKQLRQQMNPVNEAYFGEMVMYIRSGSSPLTEAKGEEVLLGLARKIVKNQEKDILAKDLFGPDAAAYSKQLAEDVSMRKPRSTRDKIMYYTMIPWIALTWVFFIYMITGFFSKWFGGELEYTLISSASLLLIAALSIVLVELVIRYLGPGSRKNDEQERQNEPNRKFDIKALGIYIGIAVAIVAIGLLLTRIMPSFTVSPWDSLIIFVIGIIGQKFIYGRNKSK</sequence>
<dbReference type="AlphaFoldDB" id="A0A1G7LSR5"/>
<protein>
    <recommendedName>
        <fullName evidence="4">DUF1129 family protein</fullName>
    </recommendedName>
</protein>
<organism evidence="2 3">
    <name type="scientific">Fontibacillus panacisegetis</name>
    <dbReference type="NCBI Taxonomy" id="670482"/>
    <lineage>
        <taxon>Bacteria</taxon>
        <taxon>Bacillati</taxon>
        <taxon>Bacillota</taxon>
        <taxon>Bacilli</taxon>
        <taxon>Bacillales</taxon>
        <taxon>Paenibacillaceae</taxon>
        <taxon>Fontibacillus</taxon>
    </lineage>
</organism>
<evidence type="ECO:0000256" key="1">
    <source>
        <dbReference type="SAM" id="Phobius"/>
    </source>
</evidence>
<feature type="transmembrane region" description="Helical" evidence="1">
    <location>
        <begin position="210"/>
        <end position="227"/>
    </location>
</feature>
<evidence type="ECO:0000313" key="3">
    <source>
        <dbReference type="Proteomes" id="UP000198972"/>
    </source>
</evidence>
<dbReference type="STRING" id="670482.SAMN04488542_11247"/>
<proteinExistence type="predicted"/>
<accession>A0A1G7LSR5</accession>
<evidence type="ECO:0000313" key="2">
    <source>
        <dbReference type="EMBL" id="SDF52394.1"/>
    </source>
</evidence>
<dbReference type="EMBL" id="FNBG01000012">
    <property type="protein sequence ID" value="SDF52394.1"/>
    <property type="molecule type" value="Genomic_DNA"/>
</dbReference>
<keyword evidence="3" id="KW-1185">Reference proteome</keyword>
<dbReference type="OrthoDB" id="1655249at2"/>
<dbReference type="RefSeq" id="WP_091230215.1">
    <property type="nucleotide sequence ID" value="NZ_FNBG01000012.1"/>
</dbReference>
<dbReference type="InterPro" id="IPR009214">
    <property type="entry name" value="DUF1129"/>
</dbReference>
<keyword evidence="1" id="KW-0472">Membrane</keyword>
<dbReference type="Proteomes" id="UP000198972">
    <property type="component" value="Unassembled WGS sequence"/>
</dbReference>
<gene>
    <name evidence="2" type="ORF">SAMN04488542_11247</name>
</gene>
<keyword evidence="1" id="KW-0812">Transmembrane</keyword>
<evidence type="ECO:0008006" key="4">
    <source>
        <dbReference type="Google" id="ProtNLM"/>
    </source>
</evidence>
<feature type="transmembrane region" description="Helical" evidence="1">
    <location>
        <begin position="132"/>
        <end position="157"/>
    </location>
</feature>
<dbReference type="Pfam" id="PF06570">
    <property type="entry name" value="DUF1129"/>
    <property type="match status" value="1"/>
</dbReference>
<keyword evidence="1" id="KW-1133">Transmembrane helix</keyword>
<reference evidence="2 3" key="1">
    <citation type="submission" date="2016-10" db="EMBL/GenBank/DDBJ databases">
        <authorList>
            <person name="de Groot N.N."/>
        </authorList>
    </citation>
    <scope>NUCLEOTIDE SEQUENCE [LARGE SCALE GENOMIC DNA]</scope>
    <source>
        <strain evidence="2 3">DSM 28129</strain>
    </source>
</reference>
<feature type="transmembrane region" description="Helical" evidence="1">
    <location>
        <begin position="96"/>
        <end position="120"/>
    </location>
</feature>
<name>A0A1G7LSR5_9BACL</name>
<dbReference type="SUPFAM" id="SSF158560">
    <property type="entry name" value="BH3980-like"/>
    <property type="match status" value="1"/>
</dbReference>
<feature type="transmembrane region" description="Helical" evidence="1">
    <location>
        <begin position="178"/>
        <end position="198"/>
    </location>
</feature>